<feature type="region of interest" description="Disordered" evidence="1">
    <location>
        <begin position="22"/>
        <end position="56"/>
    </location>
</feature>
<comment type="caution">
    <text evidence="2">The sequence shown here is derived from an EMBL/GenBank/DDBJ whole genome shotgun (WGS) entry which is preliminary data.</text>
</comment>
<dbReference type="Pfam" id="PF04860">
    <property type="entry name" value="Phage_portal"/>
    <property type="match status" value="1"/>
</dbReference>
<proteinExistence type="predicted"/>
<dbReference type="EMBL" id="VIGB01000003">
    <property type="protein sequence ID" value="TQF04768.1"/>
    <property type="molecule type" value="Genomic_DNA"/>
</dbReference>
<dbReference type="RefSeq" id="WP_141635323.1">
    <property type="nucleotide sequence ID" value="NZ_VIGB01000003.1"/>
</dbReference>
<evidence type="ECO:0000313" key="3">
    <source>
        <dbReference type="Proteomes" id="UP000319103"/>
    </source>
</evidence>
<name>A0A540W6W0_9ACTN</name>
<protein>
    <submittedName>
        <fullName evidence="2">Phage portal protein</fullName>
    </submittedName>
</protein>
<feature type="compositionally biased region" description="Low complexity" evidence="1">
    <location>
        <begin position="474"/>
        <end position="487"/>
    </location>
</feature>
<accession>A0A540W6W0</accession>
<evidence type="ECO:0000313" key="2">
    <source>
        <dbReference type="EMBL" id="TQF04768.1"/>
    </source>
</evidence>
<sequence length="533" mass="58232">MGIRARLTRRTKAVTEAVKPVTTASAGPTPAQAARRGYEYGIPRGGTTEYNQGGGDLGSDRRELLEQLYQVYTTCTWASACVDAIARTVTAGGLYIDWSQDDQEGDRKEPTRPPEVQRLQQLIDYCNPYEDMQQVVRGMVTDLEVAADAYLEVVWFLGEPIALYSLDAASMRIISDPHGVVTQYVQITEDGQRAVFEPHEIIHISMDTPRSGLHGTSPTEKALLPITTWLYASGLLKETLRKGDPPTLHVDFPESMSEGAIKRWLSQFRVRFLGPKNKGEPVVTVGGGKVTELQPSKIPDLHASKDQARDEILAEYGVPPALVSVIESGNLGGGTGESQRRTFMVNTCGPIANLILEKLNFHLTRKGFGIDGWQLRFRDVDMRDSLTLEQIRDMRIRNGLWTLDRGRAEIGEPPVAGGSDPVLIDRQNLVLWSDIATMSKAIIAKAAAPGLQAGAQIDGIDMKPEPEPAPIPPELAAHAAAMAAGQQPPAPGQPPAPPGKPTEAYDWRTYYEDDEGEDEPHDFAARLRAALAA</sequence>
<feature type="compositionally biased region" description="Pro residues" evidence="1">
    <location>
        <begin position="488"/>
        <end position="500"/>
    </location>
</feature>
<dbReference type="InterPro" id="IPR006944">
    <property type="entry name" value="Phage/GTA_portal"/>
</dbReference>
<keyword evidence="3" id="KW-1185">Reference proteome</keyword>
<gene>
    <name evidence="2" type="ORF">E6W39_24245</name>
</gene>
<reference evidence="2 3" key="1">
    <citation type="submission" date="2019-06" db="EMBL/GenBank/DDBJ databases">
        <title>Description of Kitasatospora acidophila sp. nov. isolated from pine grove soil, and reclassification of Streptomyces novaecaesareae to Kitasatospora novaeceasareae comb. nov.</title>
        <authorList>
            <person name="Kim M.J."/>
        </authorList>
    </citation>
    <scope>NUCLEOTIDE SEQUENCE [LARGE SCALE GENOMIC DNA]</scope>
    <source>
        <strain evidence="2 3">MMS16-CNU292</strain>
    </source>
</reference>
<evidence type="ECO:0000256" key="1">
    <source>
        <dbReference type="SAM" id="MobiDB-lite"/>
    </source>
</evidence>
<feature type="region of interest" description="Disordered" evidence="1">
    <location>
        <begin position="463"/>
        <end position="520"/>
    </location>
</feature>
<organism evidence="2 3">
    <name type="scientific">Kitasatospora acidiphila</name>
    <dbReference type="NCBI Taxonomy" id="2567942"/>
    <lineage>
        <taxon>Bacteria</taxon>
        <taxon>Bacillati</taxon>
        <taxon>Actinomycetota</taxon>
        <taxon>Actinomycetes</taxon>
        <taxon>Kitasatosporales</taxon>
        <taxon>Streptomycetaceae</taxon>
        <taxon>Kitasatospora</taxon>
    </lineage>
</organism>
<dbReference type="Proteomes" id="UP000319103">
    <property type="component" value="Unassembled WGS sequence"/>
</dbReference>
<dbReference type="OrthoDB" id="9765386at2"/>
<dbReference type="AlphaFoldDB" id="A0A540W6W0"/>